<dbReference type="InterPro" id="IPR029058">
    <property type="entry name" value="AB_hydrolase_fold"/>
</dbReference>
<comment type="similarity">
    <text evidence="1">Belongs to the AB hydrolase superfamily.</text>
</comment>
<dbReference type="Proteomes" id="UP001501710">
    <property type="component" value="Unassembled WGS sequence"/>
</dbReference>
<dbReference type="SUPFAM" id="SSF53474">
    <property type="entry name" value="alpha/beta-Hydrolases"/>
    <property type="match status" value="1"/>
</dbReference>
<dbReference type="PANTHER" id="PTHR22946:SF12">
    <property type="entry name" value="CONIDIAL PIGMENT BIOSYNTHESIS PROTEIN AYG1 (AFU_ORTHOLOGUE AFUA_2G17550)"/>
    <property type="match status" value="1"/>
</dbReference>
<accession>A0ABP8C4G8</accession>
<gene>
    <name evidence="3" type="ORF">GCM10022254_36260</name>
</gene>
<evidence type="ECO:0000259" key="2">
    <source>
        <dbReference type="Pfam" id="PF00326"/>
    </source>
</evidence>
<organism evidence="3 4">
    <name type="scientific">Actinomadura meridiana</name>
    <dbReference type="NCBI Taxonomy" id="559626"/>
    <lineage>
        <taxon>Bacteria</taxon>
        <taxon>Bacillati</taxon>
        <taxon>Actinomycetota</taxon>
        <taxon>Actinomycetes</taxon>
        <taxon>Streptosporangiales</taxon>
        <taxon>Thermomonosporaceae</taxon>
        <taxon>Actinomadura</taxon>
    </lineage>
</organism>
<evidence type="ECO:0000313" key="4">
    <source>
        <dbReference type="Proteomes" id="UP001501710"/>
    </source>
</evidence>
<dbReference type="EMBL" id="BAABAS010000007">
    <property type="protein sequence ID" value="GAA4233556.1"/>
    <property type="molecule type" value="Genomic_DNA"/>
</dbReference>
<proteinExistence type="inferred from homology"/>
<dbReference type="InterPro" id="IPR050261">
    <property type="entry name" value="FrsA_esterase"/>
</dbReference>
<evidence type="ECO:0000256" key="1">
    <source>
        <dbReference type="ARBA" id="ARBA00008645"/>
    </source>
</evidence>
<dbReference type="Pfam" id="PF00326">
    <property type="entry name" value="Peptidase_S9"/>
    <property type="match status" value="1"/>
</dbReference>
<feature type="domain" description="Peptidase S9 prolyl oligopeptidase catalytic" evidence="2">
    <location>
        <begin position="219"/>
        <end position="369"/>
    </location>
</feature>
<comment type="caution">
    <text evidence="3">The sequence shown here is derived from an EMBL/GenBank/DDBJ whole genome shotgun (WGS) entry which is preliminary data.</text>
</comment>
<keyword evidence="4" id="KW-1185">Reference proteome</keyword>
<dbReference type="Gene3D" id="3.40.50.1820">
    <property type="entry name" value="alpha/beta hydrolase"/>
    <property type="match status" value="1"/>
</dbReference>
<sequence length="386" mass="42250">MTSSHPLPFRLALRRFGAFRILGTRRREPLLPRLVFMGGDPGECVDALRSIRSPEQWVARWSALADERAALGAECAARGDRRTAAETLRQAVGYLRVAEYLETSPDARADLWRRLVALAERASAQDDAPWRRYEVPWEGLSIPLSVRTVPGEPEAPCVLTLGGVDGVKEEFHGISEAYLRRGWCTAALDLPGQGELRRLKDVRWRPDAEGVISALLDRLTRLPGVDPSRIAIVGGSAGGYFALRAAASDARITACGLISVPISLLDVHRGAPRPIPQTMRYNLGAATRADAERELRRYDATEHAGRVTCPVFQVHGGADTTVPIEHAHRVAGLVKGPVTGVFYDDGDHMCFNHRPDWEAKLRGWLGDVFSRGAAGERKVGHGEVPA</sequence>
<evidence type="ECO:0000313" key="3">
    <source>
        <dbReference type="EMBL" id="GAA4233556.1"/>
    </source>
</evidence>
<dbReference type="Gene3D" id="1.20.1440.110">
    <property type="entry name" value="acylaminoacyl peptidase"/>
    <property type="match status" value="1"/>
</dbReference>
<protein>
    <recommendedName>
        <fullName evidence="2">Peptidase S9 prolyl oligopeptidase catalytic domain-containing protein</fullName>
    </recommendedName>
</protein>
<name>A0ABP8C4G8_9ACTN</name>
<dbReference type="PANTHER" id="PTHR22946">
    <property type="entry name" value="DIENELACTONE HYDROLASE DOMAIN-CONTAINING PROTEIN-RELATED"/>
    <property type="match status" value="1"/>
</dbReference>
<dbReference type="RefSeq" id="WP_344898034.1">
    <property type="nucleotide sequence ID" value="NZ_BAABAS010000007.1"/>
</dbReference>
<dbReference type="InterPro" id="IPR001375">
    <property type="entry name" value="Peptidase_S9_cat"/>
</dbReference>
<reference evidence="4" key="1">
    <citation type="journal article" date="2019" name="Int. J. Syst. Evol. Microbiol.">
        <title>The Global Catalogue of Microorganisms (GCM) 10K type strain sequencing project: providing services to taxonomists for standard genome sequencing and annotation.</title>
        <authorList>
            <consortium name="The Broad Institute Genomics Platform"/>
            <consortium name="The Broad Institute Genome Sequencing Center for Infectious Disease"/>
            <person name="Wu L."/>
            <person name="Ma J."/>
        </authorList>
    </citation>
    <scope>NUCLEOTIDE SEQUENCE [LARGE SCALE GENOMIC DNA]</scope>
    <source>
        <strain evidence="4">JCM 17440</strain>
    </source>
</reference>